<organism evidence="1 2">
    <name type="scientific">Cichorium intybus</name>
    <name type="common">Chicory</name>
    <dbReference type="NCBI Taxonomy" id="13427"/>
    <lineage>
        <taxon>Eukaryota</taxon>
        <taxon>Viridiplantae</taxon>
        <taxon>Streptophyta</taxon>
        <taxon>Embryophyta</taxon>
        <taxon>Tracheophyta</taxon>
        <taxon>Spermatophyta</taxon>
        <taxon>Magnoliopsida</taxon>
        <taxon>eudicotyledons</taxon>
        <taxon>Gunneridae</taxon>
        <taxon>Pentapetalae</taxon>
        <taxon>asterids</taxon>
        <taxon>campanulids</taxon>
        <taxon>Asterales</taxon>
        <taxon>Asteraceae</taxon>
        <taxon>Cichorioideae</taxon>
        <taxon>Cichorieae</taxon>
        <taxon>Cichoriinae</taxon>
        <taxon>Cichorium</taxon>
    </lineage>
</organism>
<proteinExistence type="predicted"/>
<keyword evidence="2" id="KW-1185">Reference proteome</keyword>
<name>A0ACB9E176_CICIN</name>
<protein>
    <submittedName>
        <fullName evidence="1">Uncharacterized protein</fullName>
    </submittedName>
</protein>
<comment type="caution">
    <text evidence="1">The sequence shown here is derived from an EMBL/GenBank/DDBJ whole genome shotgun (WGS) entry which is preliminary data.</text>
</comment>
<dbReference type="Proteomes" id="UP001055811">
    <property type="component" value="Linkage Group LG04"/>
</dbReference>
<evidence type="ECO:0000313" key="2">
    <source>
        <dbReference type="Proteomes" id="UP001055811"/>
    </source>
</evidence>
<evidence type="ECO:0000313" key="1">
    <source>
        <dbReference type="EMBL" id="KAI3752723.1"/>
    </source>
</evidence>
<accession>A0ACB9E176</accession>
<reference evidence="2" key="1">
    <citation type="journal article" date="2022" name="Mol. Ecol. Resour.">
        <title>The genomes of chicory, endive, great burdock and yacon provide insights into Asteraceae palaeo-polyploidization history and plant inulin production.</title>
        <authorList>
            <person name="Fan W."/>
            <person name="Wang S."/>
            <person name="Wang H."/>
            <person name="Wang A."/>
            <person name="Jiang F."/>
            <person name="Liu H."/>
            <person name="Zhao H."/>
            <person name="Xu D."/>
            <person name="Zhang Y."/>
        </authorList>
    </citation>
    <scope>NUCLEOTIDE SEQUENCE [LARGE SCALE GENOMIC DNA]</scope>
    <source>
        <strain evidence="2">cv. Punajuju</strain>
    </source>
</reference>
<dbReference type="EMBL" id="CM042012">
    <property type="protein sequence ID" value="KAI3752723.1"/>
    <property type="molecule type" value="Genomic_DNA"/>
</dbReference>
<reference evidence="1 2" key="2">
    <citation type="journal article" date="2022" name="Mol. Ecol. Resour.">
        <title>The genomes of chicory, endive, great burdock and yacon provide insights into Asteraceae paleo-polyploidization history and plant inulin production.</title>
        <authorList>
            <person name="Fan W."/>
            <person name="Wang S."/>
            <person name="Wang H."/>
            <person name="Wang A."/>
            <person name="Jiang F."/>
            <person name="Liu H."/>
            <person name="Zhao H."/>
            <person name="Xu D."/>
            <person name="Zhang Y."/>
        </authorList>
    </citation>
    <scope>NUCLEOTIDE SEQUENCE [LARGE SCALE GENOMIC DNA]</scope>
    <source>
        <strain evidence="2">cv. Punajuju</strain>
        <tissue evidence="1">Leaves</tissue>
    </source>
</reference>
<gene>
    <name evidence="1" type="ORF">L2E82_24759</name>
</gene>
<sequence length="111" mass="12161">MADLEIDKIALVIKRGGGDLKTDKPLEEEEDNNVDHDVAMDEDLDALTTLDHASLIKLNKLSVAELKQLVWSSSEKVVGRRCRGDDVTVAMVVVRGYVGGDSGHRVFLEKG</sequence>